<dbReference type="Proteomes" id="UP001175271">
    <property type="component" value="Unassembled WGS sequence"/>
</dbReference>
<dbReference type="SUPFAM" id="SSF56672">
    <property type="entry name" value="DNA/RNA polymerases"/>
    <property type="match status" value="1"/>
</dbReference>
<feature type="region of interest" description="Disordered" evidence="1">
    <location>
        <begin position="201"/>
        <end position="220"/>
    </location>
</feature>
<keyword evidence="3" id="KW-1185">Reference proteome</keyword>
<protein>
    <submittedName>
        <fullName evidence="2">Uncharacterized protein</fullName>
    </submittedName>
</protein>
<evidence type="ECO:0000313" key="2">
    <source>
        <dbReference type="EMBL" id="KAK0415321.1"/>
    </source>
</evidence>
<organism evidence="2 3">
    <name type="scientific">Steinernema hermaphroditum</name>
    <dbReference type="NCBI Taxonomy" id="289476"/>
    <lineage>
        <taxon>Eukaryota</taxon>
        <taxon>Metazoa</taxon>
        <taxon>Ecdysozoa</taxon>
        <taxon>Nematoda</taxon>
        <taxon>Chromadorea</taxon>
        <taxon>Rhabditida</taxon>
        <taxon>Tylenchina</taxon>
        <taxon>Panagrolaimomorpha</taxon>
        <taxon>Strongyloidoidea</taxon>
        <taxon>Steinernematidae</taxon>
        <taxon>Steinernema</taxon>
    </lineage>
</organism>
<comment type="caution">
    <text evidence="2">The sequence shown here is derived from an EMBL/GenBank/DDBJ whole genome shotgun (WGS) entry which is preliminary data.</text>
</comment>
<dbReference type="AlphaFoldDB" id="A0AA39LYU7"/>
<name>A0AA39LYU7_9BILA</name>
<feature type="compositionally biased region" description="Low complexity" evidence="1">
    <location>
        <begin position="208"/>
        <end position="219"/>
    </location>
</feature>
<reference evidence="2" key="1">
    <citation type="submission" date="2023-06" db="EMBL/GenBank/DDBJ databases">
        <title>Genomic analysis of the entomopathogenic nematode Steinernema hermaphroditum.</title>
        <authorList>
            <person name="Schwarz E.M."/>
            <person name="Heppert J.K."/>
            <person name="Baniya A."/>
            <person name="Schwartz H.T."/>
            <person name="Tan C.-H."/>
            <person name="Antoshechkin I."/>
            <person name="Sternberg P.W."/>
            <person name="Goodrich-Blair H."/>
            <person name="Dillman A.R."/>
        </authorList>
    </citation>
    <scope>NUCLEOTIDE SEQUENCE</scope>
    <source>
        <strain evidence="2">PS9179</strain>
        <tissue evidence="2">Whole animal</tissue>
    </source>
</reference>
<dbReference type="EMBL" id="JAUCMV010000002">
    <property type="protein sequence ID" value="KAK0415321.1"/>
    <property type="molecule type" value="Genomic_DNA"/>
</dbReference>
<evidence type="ECO:0000313" key="3">
    <source>
        <dbReference type="Proteomes" id="UP001175271"/>
    </source>
</evidence>
<evidence type="ECO:0000256" key="1">
    <source>
        <dbReference type="SAM" id="MobiDB-lite"/>
    </source>
</evidence>
<sequence>MYIQIGKDCKNLDRHQWNLGTRREYDNMLRGVVRESMSLVQHHGVTTFARVILPVHINESHWAVGILNVQSVGRLLPRHLFFGGRTGCSKIFHECSMDEVIRYLDVTSLYPYINRTTPYPLGVPKILRGKDLQQSWRSQHEMVQEEADFPYRGYVPDPDVVDVRSYANHLREVYRTQLMRKYPTTITQAINNFEQDIELLRSGEQQPDSSSRSIVDVDSQNQKISRPEVPMMTYSQAVDKERMTIADRREFLQFQQRLNAQEVVLWYLQPSIDVDHHLSSVYNGRLARIVLINPLEGESLSAFAYATHYPRDNAADLSLVTHQIGSYLDPKRLALFDGQTFVRNPNCEIASRVGSGLALGSNVRLCNQDPWRELGRFFGRAPEDARQEYNLLCEKQGEPVTQFVHRLNEVTEAAYAESKGFKPDPTCDGRHQRLATPSGISRRSAQGLEDATLNRTADGFLNVANAKFFTRSTPHIVVM</sequence>
<gene>
    <name evidence="2" type="ORF">QR680_011888</name>
</gene>
<dbReference type="InterPro" id="IPR043502">
    <property type="entry name" value="DNA/RNA_pol_sf"/>
</dbReference>
<accession>A0AA39LYU7</accession>
<proteinExistence type="predicted"/>